<sequence>MNSVNSIPMTQLVKEYQQNVWQKVSVPRAFSSCRKDGALMGEPGVAKVIFVYELCKTPDLLHEFLRKAGLLKKDLTCAKCNSPMKLRSKDINDGAVWTCRNRIDKKECGLQKSVRFGSWFSCSKLTMGGPFDAEFTMSYITGPHMDTGQWLKKLDLKEYNDIFKSYNGVEDILSLSERELKSLGVKNGSHRTRMMASLIVLRDKYDRADSLIRSVTAPSSVRHSLVHSRESVHSRFCPCLRSQRYSVPVSRRSSGRFSMEPLTGTEASPEELKKALEWELSLDNNDLRSHAWYHGTIPRPRAEELMSEEGDFLIRDCISRPGDYVLTCRWRSASLHFVINKVVFQPFTVYERIQYQFEDDCFDTVPDLVTYYVGNKRPISAASGAVIMRPVNRSMPLSYYATRYGLECQMHYAALALEKVAGSQESLPEGSGSGENCLERRLSQPAEVSKLKEEIHQSGVATMPRSVSDYPRKSVPNFSTLQHGSGLHSKREISSSPISLEKKELKNNRSSQESVPDVFITQEEGKEDLPPPKPSRIPSKKYSTTYSSSGDSKSSSNDTPPPPHLYSELNFMNKPLNGNVQRLEGTDSKNTPDWTSVHVKIGSIDGQDDSNRQSRVITIPEVDPPSSFDMSSFSTVLLLSENKPLDPPALAKMRCMLLEGGARVIASHLTRDDLDVLKLNQHGDLGVGVLTGFELLVLPQGQQLRLDLLERTECLKFFVAITVLTCGDEDVRAQVLNKWIQIAIETKTALGNLYGFTGIMQGLALPQISRLRSTWLKLRQSCTENAFMYETKLRPTLKNMQECSNPQAPNTCIPYLLSLILILQRHLDMQSSIVCPEESEEKPSGIALESLSSLNKEKAGKVHSLGLQWEQTAADYGLQLLLTHLEIGRAITQQWPMYKRNSEIVLEHVKYDDLMLDMFRTEFQMKFLWGSKGCYVAAKERYSKFSQVLDVMSERCEPE</sequence>
<dbReference type="SUPFAM" id="SSF55550">
    <property type="entry name" value="SH2 domain"/>
    <property type="match status" value="1"/>
</dbReference>
<feature type="domain" description="Ras-GEF" evidence="6">
    <location>
        <begin position="661"/>
        <end position="907"/>
    </location>
</feature>
<accession>A0A8X6PM24</accession>
<dbReference type="SMART" id="SM00454">
    <property type="entry name" value="SAM"/>
    <property type="match status" value="1"/>
</dbReference>
<dbReference type="InterPro" id="IPR023578">
    <property type="entry name" value="Ras_GEF_dom_sf"/>
</dbReference>
<feature type="domain" description="SH2" evidence="5">
    <location>
        <begin position="292"/>
        <end position="391"/>
    </location>
</feature>
<dbReference type="SUPFAM" id="SSF47769">
    <property type="entry name" value="SAM/Pointed domain"/>
    <property type="match status" value="1"/>
</dbReference>
<dbReference type="FunFam" id="1.10.840.10:FF:000015">
    <property type="entry name" value="Uncharacterized protein, isoform A"/>
    <property type="match status" value="1"/>
</dbReference>
<evidence type="ECO:0000313" key="9">
    <source>
        <dbReference type="Proteomes" id="UP000887013"/>
    </source>
</evidence>
<evidence type="ECO:0000256" key="4">
    <source>
        <dbReference type="SAM" id="MobiDB-lite"/>
    </source>
</evidence>
<feature type="compositionally biased region" description="Low complexity" evidence="4">
    <location>
        <begin position="536"/>
        <end position="556"/>
    </location>
</feature>
<dbReference type="GO" id="GO:0007264">
    <property type="term" value="P:small GTPase-mediated signal transduction"/>
    <property type="evidence" value="ECO:0007669"/>
    <property type="project" value="InterPro"/>
</dbReference>
<evidence type="ECO:0000259" key="7">
    <source>
        <dbReference type="PROSITE" id="PS50105"/>
    </source>
</evidence>
<name>A0A8X6PM24_NEPPI</name>
<comment type="caution">
    <text evidence="8">The sequence shown here is derived from an EMBL/GenBank/DDBJ whole genome shotgun (WGS) entry which is preliminary data.</text>
</comment>
<dbReference type="AlphaFoldDB" id="A0A8X6PM24"/>
<dbReference type="PROSITE" id="PS50009">
    <property type="entry name" value="RASGEF_CAT"/>
    <property type="match status" value="1"/>
</dbReference>
<dbReference type="InterPro" id="IPR051853">
    <property type="entry name" value="SH2-Ras-GEF_adapter"/>
</dbReference>
<feature type="domain" description="SAM" evidence="7">
    <location>
        <begin position="142"/>
        <end position="204"/>
    </location>
</feature>
<dbReference type="EMBL" id="BMAW01070857">
    <property type="protein sequence ID" value="GFT75535.1"/>
    <property type="molecule type" value="Genomic_DNA"/>
</dbReference>
<dbReference type="PRINTS" id="PR00401">
    <property type="entry name" value="SH2DOMAIN"/>
</dbReference>
<evidence type="ECO:0000256" key="3">
    <source>
        <dbReference type="PROSITE-ProRule" id="PRU00191"/>
    </source>
</evidence>
<dbReference type="InterPro" id="IPR036964">
    <property type="entry name" value="RASGEF_cat_dom_sf"/>
</dbReference>
<dbReference type="PROSITE" id="PS50001">
    <property type="entry name" value="SH2"/>
    <property type="match status" value="1"/>
</dbReference>
<evidence type="ECO:0000259" key="6">
    <source>
        <dbReference type="PROSITE" id="PS50009"/>
    </source>
</evidence>
<dbReference type="PANTHER" id="PTHR14247:SF8">
    <property type="entry name" value="RAS-GEF DOMAIN-CONTAINING PROTEIN"/>
    <property type="match status" value="1"/>
</dbReference>
<dbReference type="PROSITE" id="PS50105">
    <property type="entry name" value="SAM_DOMAIN"/>
    <property type="match status" value="1"/>
</dbReference>
<feature type="region of interest" description="Disordered" evidence="4">
    <location>
        <begin position="451"/>
        <end position="568"/>
    </location>
</feature>
<dbReference type="Gene3D" id="3.30.505.10">
    <property type="entry name" value="SH2 domain"/>
    <property type="match status" value="1"/>
</dbReference>
<evidence type="ECO:0000313" key="8">
    <source>
        <dbReference type="EMBL" id="GFT75535.1"/>
    </source>
</evidence>
<organism evidence="8 9">
    <name type="scientific">Nephila pilipes</name>
    <name type="common">Giant wood spider</name>
    <name type="synonym">Nephila maculata</name>
    <dbReference type="NCBI Taxonomy" id="299642"/>
    <lineage>
        <taxon>Eukaryota</taxon>
        <taxon>Metazoa</taxon>
        <taxon>Ecdysozoa</taxon>
        <taxon>Arthropoda</taxon>
        <taxon>Chelicerata</taxon>
        <taxon>Arachnida</taxon>
        <taxon>Araneae</taxon>
        <taxon>Araneomorphae</taxon>
        <taxon>Entelegynae</taxon>
        <taxon>Araneoidea</taxon>
        <taxon>Nephilidae</taxon>
        <taxon>Nephila</taxon>
    </lineage>
</organism>
<dbReference type="InterPro" id="IPR036860">
    <property type="entry name" value="SH2_dom_sf"/>
</dbReference>
<dbReference type="GO" id="GO:0001784">
    <property type="term" value="F:phosphotyrosine residue binding"/>
    <property type="evidence" value="ECO:0007669"/>
    <property type="project" value="InterPro"/>
</dbReference>
<reference evidence="8" key="1">
    <citation type="submission" date="2020-08" db="EMBL/GenBank/DDBJ databases">
        <title>Multicomponent nature underlies the extraordinary mechanical properties of spider dragline silk.</title>
        <authorList>
            <person name="Kono N."/>
            <person name="Nakamura H."/>
            <person name="Mori M."/>
            <person name="Yoshida Y."/>
            <person name="Ohtoshi R."/>
            <person name="Malay A.D."/>
            <person name="Moran D.A.P."/>
            <person name="Tomita M."/>
            <person name="Numata K."/>
            <person name="Arakawa K."/>
        </authorList>
    </citation>
    <scope>NUCLEOTIDE SEQUENCE</scope>
</reference>
<dbReference type="GO" id="GO:0005085">
    <property type="term" value="F:guanyl-nucleotide exchange factor activity"/>
    <property type="evidence" value="ECO:0007669"/>
    <property type="project" value="UniProtKB-KW"/>
</dbReference>
<dbReference type="SMART" id="SM00147">
    <property type="entry name" value="RasGEF"/>
    <property type="match status" value="1"/>
</dbReference>
<keyword evidence="2" id="KW-0344">Guanine-nucleotide releasing factor</keyword>
<dbReference type="CDD" id="cd09487">
    <property type="entry name" value="SAM_superfamily"/>
    <property type="match status" value="1"/>
</dbReference>
<dbReference type="CDD" id="cd10337">
    <property type="entry name" value="SH2_BCAR3"/>
    <property type="match status" value="1"/>
</dbReference>
<proteinExistence type="predicted"/>
<dbReference type="InterPro" id="IPR044102">
    <property type="entry name" value="SH2_SHEP1/BCAR3/NSP1"/>
</dbReference>
<keyword evidence="9" id="KW-1185">Reference proteome</keyword>
<dbReference type="OrthoDB" id="2412973at2759"/>
<dbReference type="PANTHER" id="PTHR14247">
    <property type="entry name" value="BREAST CANCER ANTI-ESTROGEN RESISTANCE PROTEIN 3 HOMOLOG-LIKE PROTEIN"/>
    <property type="match status" value="1"/>
</dbReference>
<dbReference type="SMART" id="SM00252">
    <property type="entry name" value="SH2"/>
    <property type="match status" value="1"/>
</dbReference>
<gene>
    <name evidence="8" type="primary">Bcar3</name>
    <name evidence="8" type="ORF">NPIL_63202</name>
</gene>
<dbReference type="Pfam" id="PF00617">
    <property type="entry name" value="RasGEF"/>
    <property type="match status" value="1"/>
</dbReference>
<dbReference type="Gene3D" id="1.10.150.50">
    <property type="entry name" value="Transcription Factor, Ets-1"/>
    <property type="match status" value="1"/>
</dbReference>
<dbReference type="FunFam" id="3.30.505.10:FF:000013">
    <property type="entry name" value="SH2 domain-containing protein 3C isoform X1"/>
    <property type="match status" value="1"/>
</dbReference>
<evidence type="ECO:0000259" key="5">
    <source>
        <dbReference type="PROSITE" id="PS50001"/>
    </source>
</evidence>
<evidence type="ECO:0000256" key="2">
    <source>
        <dbReference type="PROSITE-ProRule" id="PRU00168"/>
    </source>
</evidence>
<dbReference type="Gene3D" id="1.10.840.10">
    <property type="entry name" value="Ras guanine-nucleotide exchange factors catalytic domain"/>
    <property type="match status" value="1"/>
</dbReference>
<dbReference type="InterPro" id="IPR001895">
    <property type="entry name" value="RASGEF_cat_dom"/>
</dbReference>
<dbReference type="InterPro" id="IPR001660">
    <property type="entry name" value="SAM"/>
</dbReference>
<dbReference type="InterPro" id="IPR013761">
    <property type="entry name" value="SAM/pointed_sf"/>
</dbReference>
<dbReference type="Proteomes" id="UP000887013">
    <property type="component" value="Unassembled WGS sequence"/>
</dbReference>
<dbReference type="SUPFAM" id="SSF48366">
    <property type="entry name" value="Ras GEF"/>
    <property type="match status" value="1"/>
</dbReference>
<evidence type="ECO:0000256" key="1">
    <source>
        <dbReference type="ARBA" id="ARBA00022999"/>
    </source>
</evidence>
<dbReference type="Pfam" id="PF00536">
    <property type="entry name" value="SAM_1"/>
    <property type="match status" value="1"/>
</dbReference>
<dbReference type="InterPro" id="IPR000980">
    <property type="entry name" value="SH2"/>
</dbReference>
<keyword evidence="1 3" id="KW-0727">SH2 domain</keyword>
<protein>
    <submittedName>
        <fullName evidence="8">Breast cancer anti-estrogen resistance protein 3 homolog</fullName>
    </submittedName>
</protein>
<dbReference type="Pfam" id="PF00017">
    <property type="entry name" value="SH2"/>
    <property type="match status" value="1"/>
</dbReference>